<dbReference type="EMBL" id="QVLX01000003">
    <property type="protein sequence ID" value="RGE87961.1"/>
    <property type="molecule type" value="Genomic_DNA"/>
</dbReference>
<evidence type="ECO:0000256" key="4">
    <source>
        <dbReference type="ARBA" id="ARBA00023163"/>
    </source>
</evidence>
<dbReference type="GO" id="GO:0032993">
    <property type="term" value="C:protein-DNA complex"/>
    <property type="evidence" value="ECO:0007669"/>
    <property type="project" value="TreeGrafter"/>
</dbReference>
<dbReference type="PANTHER" id="PTHR30346">
    <property type="entry name" value="TRANSCRIPTIONAL DUAL REGULATOR HCAR-RELATED"/>
    <property type="match status" value="1"/>
</dbReference>
<dbReference type="GO" id="GO:0003677">
    <property type="term" value="F:DNA binding"/>
    <property type="evidence" value="ECO:0007669"/>
    <property type="project" value="UniProtKB-KW"/>
</dbReference>
<proteinExistence type="inferred from homology"/>
<dbReference type="InterPro" id="IPR005119">
    <property type="entry name" value="LysR_subst-bd"/>
</dbReference>
<name>A0A3E3K320_9FIRM</name>
<dbReference type="PROSITE" id="PS50931">
    <property type="entry name" value="HTH_LYSR"/>
    <property type="match status" value="1"/>
</dbReference>
<dbReference type="Gene3D" id="1.10.10.10">
    <property type="entry name" value="Winged helix-like DNA-binding domain superfamily/Winged helix DNA-binding domain"/>
    <property type="match status" value="1"/>
</dbReference>
<organism evidence="6 7">
    <name type="scientific">Sellimonas intestinalis</name>
    <dbReference type="NCBI Taxonomy" id="1653434"/>
    <lineage>
        <taxon>Bacteria</taxon>
        <taxon>Bacillati</taxon>
        <taxon>Bacillota</taxon>
        <taxon>Clostridia</taxon>
        <taxon>Lachnospirales</taxon>
        <taxon>Lachnospiraceae</taxon>
        <taxon>Sellimonas</taxon>
    </lineage>
</organism>
<dbReference type="Pfam" id="PF00126">
    <property type="entry name" value="HTH_1"/>
    <property type="match status" value="1"/>
</dbReference>
<evidence type="ECO:0000256" key="1">
    <source>
        <dbReference type="ARBA" id="ARBA00009437"/>
    </source>
</evidence>
<dbReference type="OrthoDB" id="63123at2"/>
<sequence>MNKYKTILSVCETHSLSRTAALLNYTQSAVSQTIKNFEKELGLEIFIRSKNGMELKSDMTWILESLRAICDAENEIERTAASLVNLDSGLIRIGTIQSISYHWLPGILKDFSTEYPNIRFQLTIGGFGELKEKLQANELDCIFVSEFSVPGLPFVPLGSDELMLVTPLSHPLSNHLLVSLSDVNHQDFILTADGLEYETGKIFELNQIAPHIRYQINEDFTALKMVEQGFGITILPKLLLHNAPFEVCIRSFTEHYTRTLGIALPSGVTPSKAVLQFRAFAKRWCEENLGRRSD</sequence>
<keyword evidence="2" id="KW-0805">Transcription regulation</keyword>
<reference evidence="6 7" key="1">
    <citation type="submission" date="2018-08" db="EMBL/GenBank/DDBJ databases">
        <title>A genome reference for cultivated species of the human gut microbiota.</title>
        <authorList>
            <person name="Zou Y."/>
            <person name="Xue W."/>
            <person name="Luo G."/>
        </authorList>
    </citation>
    <scope>NUCLEOTIDE SEQUENCE [LARGE SCALE GENOMIC DNA]</scope>
    <source>
        <strain evidence="6 7">AF37-2AT</strain>
    </source>
</reference>
<dbReference type="InterPro" id="IPR000847">
    <property type="entry name" value="LysR_HTH_N"/>
</dbReference>
<evidence type="ECO:0000313" key="7">
    <source>
        <dbReference type="Proteomes" id="UP000261080"/>
    </source>
</evidence>
<dbReference type="Gene3D" id="3.40.190.290">
    <property type="match status" value="1"/>
</dbReference>
<gene>
    <name evidence="6" type="ORF">DW016_07610</name>
</gene>
<dbReference type="GO" id="GO:0003700">
    <property type="term" value="F:DNA-binding transcription factor activity"/>
    <property type="evidence" value="ECO:0007669"/>
    <property type="project" value="InterPro"/>
</dbReference>
<dbReference type="AlphaFoldDB" id="A0A3E3K320"/>
<feature type="domain" description="HTH lysR-type" evidence="5">
    <location>
        <begin position="1"/>
        <end position="56"/>
    </location>
</feature>
<protein>
    <submittedName>
        <fullName evidence="6">LysR family transcriptional regulator</fullName>
    </submittedName>
</protein>
<dbReference type="RefSeq" id="WP_024731602.1">
    <property type="nucleotide sequence ID" value="NZ_BAABYU010000001.1"/>
</dbReference>
<dbReference type="InterPro" id="IPR036388">
    <property type="entry name" value="WH-like_DNA-bd_sf"/>
</dbReference>
<keyword evidence="3" id="KW-0238">DNA-binding</keyword>
<dbReference type="SUPFAM" id="SSF53850">
    <property type="entry name" value="Periplasmic binding protein-like II"/>
    <property type="match status" value="1"/>
</dbReference>
<evidence type="ECO:0000256" key="3">
    <source>
        <dbReference type="ARBA" id="ARBA00023125"/>
    </source>
</evidence>
<dbReference type="PRINTS" id="PR00039">
    <property type="entry name" value="HTHLYSR"/>
</dbReference>
<dbReference type="Pfam" id="PF03466">
    <property type="entry name" value="LysR_substrate"/>
    <property type="match status" value="1"/>
</dbReference>
<dbReference type="PANTHER" id="PTHR30346:SF0">
    <property type="entry name" value="HCA OPERON TRANSCRIPTIONAL ACTIVATOR HCAR"/>
    <property type="match status" value="1"/>
</dbReference>
<dbReference type="Proteomes" id="UP000261080">
    <property type="component" value="Unassembled WGS sequence"/>
</dbReference>
<dbReference type="GeneID" id="97191588"/>
<comment type="similarity">
    <text evidence="1">Belongs to the LysR transcriptional regulatory family.</text>
</comment>
<dbReference type="SUPFAM" id="SSF46785">
    <property type="entry name" value="Winged helix' DNA-binding domain"/>
    <property type="match status" value="1"/>
</dbReference>
<evidence type="ECO:0000313" key="6">
    <source>
        <dbReference type="EMBL" id="RGE87961.1"/>
    </source>
</evidence>
<dbReference type="InterPro" id="IPR036390">
    <property type="entry name" value="WH_DNA-bd_sf"/>
</dbReference>
<keyword evidence="7" id="KW-1185">Reference proteome</keyword>
<evidence type="ECO:0000256" key="2">
    <source>
        <dbReference type="ARBA" id="ARBA00023015"/>
    </source>
</evidence>
<dbReference type="CDD" id="cd05466">
    <property type="entry name" value="PBP2_LTTR_substrate"/>
    <property type="match status" value="1"/>
</dbReference>
<evidence type="ECO:0000259" key="5">
    <source>
        <dbReference type="PROSITE" id="PS50931"/>
    </source>
</evidence>
<keyword evidence="4" id="KW-0804">Transcription</keyword>
<comment type="caution">
    <text evidence="6">The sequence shown here is derived from an EMBL/GenBank/DDBJ whole genome shotgun (WGS) entry which is preliminary data.</text>
</comment>
<accession>A0A3E3K320</accession>